<evidence type="ECO:0000313" key="1">
    <source>
        <dbReference type="EMBL" id="QCS43884.1"/>
    </source>
</evidence>
<dbReference type="EMBL" id="CP040330">
    <property type="protein sequence ID" value="QCS43884.1"/>
    <property type="molecule type" value="Genomic_DNA"/>
</dbReference>
<evidence type="ECO:0000313" key="2">
    <source>
        <dbReference type="Proteomes" id="UP000302218"/>
    </source>
</evidence>
<gene>
    <name evidence="1" type="ORF">FEJ81_16590</name>
</gene>
<dbReference type="KEGG" id="nvr:FEJ81_16590"/>
<proteinExistence type="predicted"/>
<accession>A0A4P8WKL5</accession>
<dbReference type="AlphaFoldDB" id="A0A4P8WKL5"/>
<dbReference type="Proteomes" id="UP000302218">
    <property type="component" value="Chromosome"/>
</dbReference>
<organism evidence="1 2">
    <name type="scientific">Natrinema versiforme</name>
    <dbReference type="NCBI Taxonomy" id="88724"/>
    <lineage>
        <taxon>Archaea</taxon>
        <taxon>Methanobacteriati</taxon>
        <taxon>Methanobacteriota</taxon>
        <taxon>Stenosarchaea group</taxon>
        <taxon>Halobacteria</taxon>
        <taxon>Halobacteriales</taxon>
        <taxon>Natrialbaceae</taxon>
        <taxon>Natrinema</taxon>
    </lineage>
</organism>
<name>A0A4P8WKL5_9EURY</name>
<dbReference type="RefSeq" id="WP_138246334.1">
    <property type="nucleotide sequence ID" value="NZ_CP040330.1"/>
</dbReference>
<reference evidence="2" key="1">
    <citation type="submission" date="2019-05" db="EMBL/GenBank/DDBJ databases">
        <title>Genome sequence and methylation pattern of the halophilic Archaeon Natrinema versiforme BOL5-4.</title>
        <authorList>
            <person name="DasSarma P."/>
            <person name="Anton B.P."/>
            <person name="DasSarma S.L."/>
            <person name="Martinez F.L."/>
            <person name="Guzman D."/>
            <person name="Roberts R.J."/>
            <person name="DasSarma S."/>
        </authorList>
    </citation>
    <scope>NUCLEOTIDE SEQUENCE [LARGE SCALE GENOMIC DNA]</scope>
    <source>
        <strain evidence="2">BOL5-4</strain>
    </source>
</reference>
<dbReference type="GeneID" id="40266925"/>
<sequence length="130" mass="14552">MTTQKTTSDYDSNTEPIETVAEVGIGELVCARTLADNHTYNQYRFQKVCSADSVRGEPEEDGVVYVSNGKKYYPNDDNLSEVPDNVIEQITQDYTLYTDVDAGWSSWAGRPEFDESQTYVDVSDAQIVGE</sequence>
<protein>
    <submittedName>
        <fullName evidence="1">Uncharacterized protein</fullName>
    </submittedName>
</protein>